<keyword evidence="2" id="KW-1185">Reference proteome</keyword>
<dbReference type="RefSeq" id="XP_067716499.1">
    <property type="nucleotide sequence ID" value="XM_067860398.1"/>
</dbReference>
<dbReference type="GeneID" id="94195911"/>
<reference evidence="1 2" key="1">
    <citation type="submission" date="2021-06" db="EMBL/GenBank/DDBJ databases">
        <title>Genome sequence of Babesia caballi.</title>
        <authorList>
            <person name="Yamagishi J."/>
            <person name="Kidaka T."/>
            <person name="Ochi A."/>
        </authorList>
    </citation>
    <scope>NUCLEOTIDE SEQUENCE [LARGE SCALE GENOMIC DNA]</scope>
    <source>
        <strain evidence="1">USDA-D6B2</strain>
    </source>
</reference>
<dbReference type="EMBL" id="BPLF01000003">
    <property type="protein sequence ID" value="GIX64430.1"/>
    <property type="molecule type" value="Genomic_DNA"/>
</dbReference>
<comment type="caution">
    <text evidence="1">The sequence shown here is derived from an EMBL/GenBank/DDBJ whole genome shotgun (WGS) entry which is preliminary data.</text>
</comment>
<accession>A0AAV4LXH0</accession>
<gene>
    <name evidence="1" type="ORF">BcabD6B2_38650</name>
</gene>
<name>A0AAV4LXH0_BABCB</name>
<evidence type="ECO:0000313" key="2">
    <source>
        <dbReference type="Proteomes" id="UP001497744"/>
    </source>
</evidence>
<evidence type="ECO:0000313" key="1">
    <source>
        <dbReference type="EMBL" id="GIX64430.1"/>
    </source>
</evidence>
<dbReference type="Proteomes" id="UP001497744">
    <property type="component" value="Unassembled WGS sequence"/>
</dbReference>
<protein>
    <submittedName>
        <fullName evidence="1">SCO family protein</fullName>
    </submittedName>
</protein>
<organism evidence="1 2">
    <name type="scientific">Babesia caballi</name>
    <dbReference type="NCBI Taxonomy" id="5871"/>
    <lineage>
        <taxon>Eukaryota</taxon>
        <taxon>Sar</taxon>
        <taxon>Alveolata</taxon>
        <taxon>Apicomplexa</taxon>
        <taxon>Aconoidasida</taxon>
        <taxon>Piroplasmida</taxon>
        <taxon>Babesiidae</taxon>
        <taxon>Babesia</taxon>
    </lineage>
</organism>
<proteinExistence type="predicted"/>
<dbReference type="AlphaFoldDB" id="A0AAV4LXH0"/>
<sequence length="90" mass="9701">MTHAADVRDGAVVDAVAALQLANVLVGAPRRAVERPVVGARRSEAFACVDQVVEHLVTAEFLGRVRLVLAQLFCEEAYKGIAGDHLQMVY</sequence>